<dbReference type="RefSeq" id="WP_387402860.1">
    <property type="nucleotide sequence ID" value="NZ_JBIAQY010000002.1"/>
</dbReference>
<protein>
    <submittedName>
        <fullName evidence="2">Enoyl-CoA hydratase</fullName>
    </submittedName>
</protein>
<dbReference type="Gene3D" id="1.10.12.10">
    <property type="entry name" value="Lyase 2-enoyl-coa Hydratase, Chain A, domain 2"/>
    <property type="match status" value="1"/>
</dbReference>
<accession>A0ABW6RU93</accession>
<comment type="caution">
    <text evidence="2">The sequence shown here is derived from an EMBL/GenBank/DDBJ whole genome shotgun (WGS) entry which is preliminary data.</text>
</comment>
<proteinExistence type="inferred from homology"/>
<dbReference type="Gene3D" id="3.90.226.10">
    <property type="entry name" value="2-enoyl-CoA Hydratase, Chain A, domain 1"/>
    <property type="match status" value="1"/>
</dbReference>
<name>A0ABW6RU93_9NOCA</name>
<evidence type="ECO:0000256" key="1">
    <source>
        <dbReference type="ARBA" id="ARBA00005254"/>
    </source>
</evidence>
<comment type="similarity">
    <text evidence="1">Belongs to the enoyl-CoA hydratase/isomerase family.</text>
</comment>
<dbReference type="CDD" id="cd06558">
    <property type="entry name" value="crotonase-like"/>
    <property type="match status" value="1"/>
</dbReference>
<sequence>MTTSPAVLVDRTDTVVRLEFNRPERLNALTGDMMNYAAANLEELADDPGVRVFVLTGAGRAFSSGADLAKSSGEGGPRTSTIDAANRLTRALRAVPQPVLAAVNGPAVGVGCSFALAADLTVARESAYFLLAFANIGLMPDGGATALVPSLVGYARATRMAMLAERIPATRAADWGLITKAVPDDEFDAEIDRLTAHLAKGPTASYTRIKRAFNATALAQLEQALGIERAGQAELFRTADLTEGVAAFKEKRSPNFLGR</sequence>
<evidence type="ECO:0000313" key="3">
    <source>
        <dbReference type="Proteomes" id="UP001601992"/>
    </source>
</evidence>
<reference evidence="2 3" key="1">
    <citation type="submission" date="2024-10" db="EMBL/GenBank/DDBJ databases">
        <title>The Natural Products Discovery Center: Release of the First 8490 Sequenced Strains for Exploring Actinobacteria Biosynthetic Diversity.</title>
        <authorList>
            <person name="Kalkreuter E."/>
            <person name="Kautsar S.A."/>
            <person name="Yang D."/>
            <person name="Bader C.D."/>
            <person name="Teijaro C.N."/>
            <person name="Fluegel L."/>
            <person name="Davis C.M."/>
            <person name="Simpson J.R."/>
            <person name="Lauterbach L."/>
            <person name="Steele A.D."/>
            <person name="Gui C."/>
            <person name="Meng S."/>
            <person name="Li G."/>
            <person name="Viehrig K."/>
            <person name="Ye F."/>
            <person name="Su P."/>
            <person name="Kiefer A.F."/>
            <person name="Nichols A."/>
            <person name="Cepeda A.J."/>
            <person name="Yan W."/>
            <person name="Fan B."/>
            <person name="Jiang Y."/>
            <person name="Adhikari A."/>
            <person name="Zheng C.-J."/>
            <person name="Schuster L."/>
            <person name="Cowan T.M."/>
            <person name="Smanski M.J."/>
            <person name="Chevrette M.G."/>
            <person name="De Carvalho L.P.S."/>
            <person name="Shen B."/>
        </authorList>
    </citation>
    <scope>NUCLEOTIDE SEQUENCE [LARGE SCALE GENOMIC DNA]</scope>
    <source>
        <strain evidence="2 3">NPDC002593</strain>
    </source>
</reference>
<evidence type="ECO:0000313" key="2">
    <source>
        <dbReference type="EMBL" id="MFF3567573.1"/>
    </source>
</evidence>
<dbReference type="SUPFAM" id="SSF52096">
    <property type="entry name" value="ClpP/crotonase"/>
    <property type="match status" value="1"/>
</dbReference>
<dbReference type="Pfam" id="PF00378">
    <property type="entry name" value="ECH_1"/>
    <property type="match status" value="1"/>
</dbReference>
<dbReference type="Proteomes" id="UP001601992">
    <property type="component" value="Unassembled WGS sequence"/>
</dbReference>
<gene>
    <name evidence="2" type="ORF">ACFYXQ_07285</name>
</gene>
<dbReference type="InterPro" id="IPR001753">
    <property type="entry name" value="Enoyl-CoA_hydra/iso"/>
</dbReference>
<keyword evidence="3" id="KW-1185">Reference proteome</keyword>
<dbReference type="InterPro" id="IPR029045">
    <property type="entry name" value="ClpP/crotonase-like_dom_sf"/>
</dbReference>
<dbReference type="PANTHER" id="PTHR43459">
    <property type="entry name" value="ENOYL-COA HYDRATASE"/>
    <property type="match status" value="1"/>
</dbReference>
<dbReference type="EMBL" id="JBIAQY010000002">
    <property type="protein sequence ID" value="MFF3567573.1"/>
    <property type="molecule type" value="Genomic_DNA"/>
</dbReference>
<dbReference type="InterPro" id="IPR014748">
    <property type="entry name" value="Enoyl-CoA_hydra_C"/>
</dbReference>
<dbReference type="PANTHER" id="PTHR43459:SF1">
    <property type="entry name" value="EG:BACN32G11.4 PROTEIN"/>
    <property type="match status" value="1"/>
</dbReference>
<organism evidence="2 3">
    <name type="scientific">Nocardia jiangxiensis</name>
    <dbReference type="NCBI Taxonomy" id="282685"/>
    <lineage>
        <taxon>Bacteria</taxon>
        <taxon>Bacillati</taxon>
        <taxon>Actinomycetota</taxon>
        <taxon>Actinomycetes</taxon>
        <taxon>Mycobacteriales</taxon>
        <taxon>Nocardiaceae</taxon>
        <taxon>Nocardia</taxon>
    </lineage>
</organism>